<feature type="domain" description="SIS" evidence="5">
    <location>
        <begin position="120"/>
        <end position="260"/>
    </location>
</feature>
<dbReference type="Gene3D" id="3.40.50.10490">
    <property type="entry name" value="Glucose-6-phosphate isomerase like protein, domain 1"/>
    <property type="match status" value="1"/>
</dbReference>
<dbReference type="GO" id="GO:0097367">
    <property type="term" value="F:carbohydrate derivative binding"/>
    <property type="evidence" value="ECO:0007669"/>
    <property type="project" value="InterPro"/>
</dbReference>
<sequence length="287" mass="31254">MTTEVDIVSKITECFPQLREAEKKVARLVVDDLEMSAKASITELALEAGVSEATITRFAKAVGCINVRDLKIKLAQSLAVGQRFIIEPPETTGYQGIYESIKSMADTNRKLVNESDVTKAVDFLLDARQIISIGMGGGSTVMSQEFQYRLVRLGFATVAYNDGLLARMVASTADSNDVLVVISATGYTTEVVEPASIAKQYGLKVISITPAGSPLAKISDVSLPIINNEGDFIYKPSASRYAMMALIDVIAMEVAIRKKSRSRDKLRRLKLALDSHRGGDDRQRLGD</sequence>
<evidence type="ECO:0000313" key="7">
    <source>
        <dbReference type="Proteomes" id="UP000094070"/>
    </source>
</evidence>
<keyword evidence="3" id="KW-0804">Transcription</keyword>
<dbReference type="InterPro" id="IPR001347">
    <property type="entry name" value="SIS_dom"/>
</dbReference>
<dbReference type="InterPro" id="IPR047640">
    <property type="entry name" value="RpiR-like"/>
</dbReference>
<feature type="domain" description="HTH rpiR-type" evidence="4">
    <location>
        <begin position="5"/>
        <end position="81"/>
    </location>
</feature>
<dbReference type="GO" id="GO:0003677">
    <property type="term" value="F:DNA binding"/>
    <property type="evidence" value="ECO:0007669"/>
    <property type="project" value="UniProtKB-KW"/>
</dbReference>
<reference evidence="6 7" key="1">
    <citation type="journal article" date="2012" name="Science">
        <title>Ecological populations of bacteria act as socially cohesive units of antibiotic production and resistance.</title>
        <authorList>
            <person name="Cordero O.X."/>
            <person name="Wildschutte H."/>
            <person name="Kirkup B."/>
            <person name="Proehl S."/>
            <person name="Ngo L."/>
            <person name="Hussain F."/>
            <person name="Le Roux F."/>
            <person name="Mincer T."/>
            <person name="Polz M.F."/>
        </authorList>
    </citation>
    <scope>NUCLEOTIDE SEQUENCE [LARGE SCALE GENOMIC DNA]</scope>
    <source>
        <strain evidence="6 7">1S-45</strain>
    </source>
</reference>
<evidence type="ECO:0000256" key="2">
    <source>
        <dbReference type="ARBA" id="ARBA00023125"/>
    </source>
</evidence>
<dbReference type="PANTHER" id="PTHR30514">
    <property type="entry name" value="GLUCOKINASE"/>
    <property type="match status" value="1"/>
</dbReference>
<comment type="caution">
    <text evidence="6">The sequence shown here is derived from an EMBL/GenBank/DDBJ whole genome shotgun (WGS) entry which is preliminary data.</text>
</comment>
<dbReference type="eggNOG" id="COG1737">
    <property type="taxonomic scope" value="Bacteria"/>
</dbReference>
<dbReference type="PANTHER" id="PTHR30514:SF1">
    <property type="entry name" value="HTH-TYPE TRANSCRIPTIONAL REGULATOR HEXR-RELATED"/>
    <property type="match status" value="1"/>
</dbReference>
<dbReference type="Gene3D" id="1.10.10.10">
    <property type="entry name" value="Winged helix-like DNA-binding domain superfamily/Winged helix DNA-binding domain"/>
    <property type="match status" value="1"/>
</dbReference>
<dbReference type="RefSeq" id="WP_017025747.1">
    <property type="nucleotide sequence ID" value="NZ_AJYK02000032.1"/>
</dbReference>
<dbReference type="PROSITE" id="PS51071">
    <property type="entry name" value="HTH_RPIR"/>
    <property type="match status" value="1"/>
</dbReference>
<protein>
    <submittedName>
        <fullName evidence="6">Transcriptional regulator</fullName>
    </submittedName>
</protein>
<dbReference type="Pfam" id="PF01418">
    <property type="entry name" value="HTH_6"/>
    <property type="match status" value="1"/>
</dbReference>
<dbReference type="InterPro" id="IPR035472">
    <property type="entry name" value="RpiR-like_SIS"/>
</dbReference>
<keyword evidence="1" id="KW-0805">Transcription regulation</keyword>
<gene>
    <name evidence="6" type="ORF">A1QC_06400</name>
</gene>
<keyword evidence="2" id="KW-0238">DNA-binding</keyword>
<organism evidence="6 7">
    <name type="scientific">Vibrio rumoiensis 1S-45</name>
    <dbReference type="NCBI Taxonomy" id="1188252"/>
    <lineage>
        <taxon>Bacteria</taxon>
        <taxon>Pseudomonadati</taxon>
        <taxon>Pseudomonadota</taxon>
        <taxon>Gammaproteobacteria</taxon>
        <taxon>Vibrionales</taxon>
        <taxon>Vibrionaceae</taxon>
        <taxon>Vibrio</taxon>
    </lineage>
</organism>
<dbReference type="Pfam" id="PF01380">
    <property type="entry name" value="SIS"/>
    <property type="match status" value="1"/>
</dbReference>
<dbReference type="CDD" id="cd05013">
    <property type="entry name" value="SIS_RpiR"/>
    <property type="match status" value="1"/>
</dbReference>
<dbReference type="GO" id="GO:1901135">
    <property type="term" value="P:carbohydrate derivative metabolic process"/>
    <property type="evidence" value="ECO:0007669"/>
    <property type="project" value="InterPro"/>
</dbReference>
<dbReference type="SUPFAM" id="SSF53697">
    <property type="entry name" value="SIS domain"/>
    <property type="match status" value="1"/>
</dbReference>
<dbReference type="InterPro" id="IPR009057">
    <property type="entry name" value="Homeodomain-like_sf"/>
</dbReference>
<dbReference type="InterPro" id="IPR046348">
    <property type="entry name" value="SIS_dom_sf"/>
</dbReference>
<dbReference type="InterPro" id="IPR000281">
    <property type="entry name" value="HTH_RpiR"/>
</dbReference>
<dbReference type="InterPro" id="IPR036388">
    <property type="entry name" value="WH-like_DNA-bd_sf"/>
</dbReference>
<dbReference type="Proteomes" id="UP000094070">
    <property type="component" value="Unassembled WGS sequence"/>
</dbReference>
<dbReference type="OrthoDB" id="8582409at2"/>
<evidence type="ECO:0000256" key="3">
    <source>
        <dbReference type="ARBA" id="ARBA00023163"/>
    </source>
</evidence>
<dbReference type="STRING" id="1188252.A1QC_06400"/>
<accession>A0A1E5E4U1</accession>
<keyword evidence="7" id="KW-1185">Reference proteome</keyword>
<dbReference type="PROSITE" id="PS51464">
    <property type="entry name" value="SIS"/>
    <property type="match status" value="1"/>
</dbReference>
<dbReference type="GO" id="GO:0003700">
    <property type="term" value="F:DNA-binding transcription factor activity"/>
    <property type="evidence" value="ECO:0007669"/>
    <property type="project" value="InterPro"/>
</dbReference>
<dbReference type="EMBL" id="AJYK02000032">
    <property type="protein sequence ID" value="OEF27549.1"/>
    <property type="molecule type" value="Genomic_DNA"/>
</dbReference>
<dbReference type="AlphaFoldDB" id="A0A1E5E4U1"/>
<dbReference type="SUPFAM" id="SSF46689">
    <property type="entry name" value="Homeodomain-like"/>
    <property type="match status" value="1"/>
</dbReference>
<proteinExistence type="predicted"/>
<name>A0A1E5E4U1_9VIBR</name>
<evidence type="ECO:0000259" key="4">
    <source>
        <dbReference type="PROSITE" id="PS51071"/>
    </source>
</evidence>
<evidence type="ECO:0000259" key="5">
    <source>
        <dbReference type="PROSITE" id="PS51464"/>
    </source>
</evidence>
<evidence type="ECO:0000313" key="6">
    <source>
        <dbReference type="EMBL" id="OEF27549.1"/>
    </source>
</evidence>
<evidence type="ECO:0000256" key="1">
    <source>
        <dbReference type="ARBA" id="ARBA00023015"/>
    </source>
</evidence>